<dbReference type="Gene3D" id="3.40.5.10">
    <property type="entry name" value="Ribosomal protein L9, N-terminal domain"/>
    <property type="match status" value="1"/>
</dbReference>
<reference evidence="12 13" key="1">
    <citation type="submission" date="2016-09" db="EMBL/GenBank/DDBJ databases">
        <title>Genomic analysis reveals versatility of anaerobic energy metabolism of Geosporobacter ferrireducens IRF9 of phylum Firmicutes.</title>
        <authorList>
            <person name="Kim S.-J."/>
        </authorList>
    </citation>
    <scope>NUCLEOTIDE SEQUENCE [LARGE SCALE GENOMIC DNA]</scope>
    <source>
        <strain evidence="12 13">IRF9</strain>
    </source>
</reference>
<dbReference type="PANTHER" id="PTHR21368">
    <property type="entry name" value="50S RIBOSOMAL PROTEIN L9"/>
    <property type="match status" value="1"/>
</dbReference>
<dbReference type="NCBIfam" id="TIGR00158">
    <property type="entry name" value="L9"/>
    <property type="match status" value="1"/>
</dbReference>
<comment type="function">
    <text evidence="1 8">Binds to the 23S rRNA.</text>
</comment>
<proteinExistence type="inferred from homology"/>
<evidence type="ECO:0000256" key="9">
    <source>
        <dbReference type="SAM" id="Coils"/>
    </source>
</evidence>
<dbReference type="Proteomes" id="UP000095743">
    <property type="component" value="Chromosome"/>
</dbReference>
<dbReference type="InterPro" id="IPR009027">
    <property type="entry name" value="Ribosomal_bL9/RNase_H1_N"/>
</dbReference>
<keyword evidence="6 8" id="KW-0687">Ribonucleoprotein</keyword>
<dbReference type="InterPro" id="IPR036791">
    <property type="entry name" value="Ribosomal_bL9_C_sf"/>
</dbReference>
<dbReference type="SUPFAM" id="SSF55658">
    <property type="entry name" value="L9 N-domain-like"/>
    <property type="match status" value="1"/>
</dbReference>
<keyword evidence="5 8" id="KW-0689">Ribosomal protein</keyword>
<evidence type="ECO:0000256" key="6">
    <source>
        <dbReference type="ARBA" id="ARBA00023274"/>
    </source>
</evidence>
<evidence type="ECO:0000259" key="11">
    <source>
        <dbReference type="Pfam" id="PF03948"/>
    </source>
</evidence>
<dbReference type="InterPro" id="IPR020069">
    <property type="entry name" value="Ribosomal_bL9_C"/>
</dbReference>
<dbReference type="GO" id="GO:0003735">
    <property type="term" value="F:structural constituent of ribosome"/>
    <property type="evidence" value="ECO:0007669"/>
    <property type="project" value="InterPro"/>
</dbReference>
<evidence type="ECO:0000256" key="2">
    <source>
        <dbReference type="ARBA" id="ARBA00010605"/>
    </source>
</evidence>
<gene>
    <name evidence="8" type="primary">rplI</name>
    <name evidence="12" type="ORF">Gferi_13680</name>
</gene>
<evidence type="ECO:0000256" key="7">
    <source>
        <dbReference type="ARBA" id="ARBA00035292"/>
    </source>
</evidence>
<comment type="similarity">
    <text evidence="2 8">Belongs to the bacterial ribosomal protein bL9 family.</text>
</comment>
<organism evidence="12 13">
    <name type="scientific">Geosporobacter ferrireducens</name>
    <dbReference type="NCBI Taxonomy" id="1424294"/>
    <lineage>
        <taxon>Bacteria</taxon>
        <taxon>Bacillati</taxon>
        <taxon>Bacillota</taxon>
        <taxon>Clostridia</taxon>
        <taxon>Peptostreptococcales</taxon>
        <taxon>Thermotaleaceae</taxon>
        <taxon>Geosporobacter</taxon>
    </lineage>
</organism>
<dbReference type="RefSeq" id="WP_069977379.1">
    <property type="nucleotide sequence ID" value="NZ_CP017269.1"/>
</dbReference>
<evidence type="ECO:0000256" key="8">
    <source>
        <dbReference type="HAMAP-Rule" id="MF_00503"/>
    </source>
</evidence>
<keyword evidence="13" id="KW-1185">Reference proteome</keyword>
<dbReference type="OrthoDB" id="9788336at2"/>
<feature type="domain" description="Ribosomal protein L9" evidence="10">
    <location>
        <begin position="1"/>
        <end position="46"/>
    </location>
</feature>
<evidence type="ECO:0000256" key="4">
    <source>
        <dbReference type="ARBA" id="ARBA00022884"/>
    </source>
</evidence>
<protein>
    <recommendedName>
        <fullName evidence="7 8">Large ribosomal subunit protein bL9</fullName>
    </recommendedName>
</protein>
<name>A0A1D8GI21_9FIRM</name>
<feature type="domain" description="Large ribosomal subunit protein bL9 C-terminal" evidence="11">
    <location>
        <begin position="63"/>
        <end position="147"/>
    </location>
</feature>
<dbReference type="Pfam" id="PF01281">
    <property type="entry name" value="Ribosomal_L9_N"/>
    <property type="match status" value="1"/>
</dbReference>
<dbReference type="GO" id="GO:0006412">
    <property type="term" value="P:translation"/>
    <property type="evidence" value="ECO:0007669"/>
    <property type="project" value="UniProtKB-UniRule"/>
</dbReference>
<evidence type="ECO:0000313" key="12">
    <source>
        <dbReference type="EMBL" id="AOT70530.1"/>
    </source>
</evidence>
<evidence type="ECO:0000256" key="3">
    <source>
        <dbReference type="ARBA" id="ARBA00022730"/>
    </source>
</evidence>
<dbReference type="SUPFAM" id="SSF55653">
    <property type="entry name" value="Ribosomal protein L9 C-domain"/>
    <property type="match status" value="1"/>
</dbReference>
<evidence type="ECO:0000256" key="1">
    <source>
        <dbReference type="ARBA" id="ARBA00003058"/>
    </source>
</evidence>
<keyword evidence="4 8" id="KW-0694">RNA-binding</keyword>
<dbReference type="GO" id="GO:0019843">
    <property type="term" value="F:rRNA binding"/>
    <property type="evidence" value="ECO:0007669"/>
    <property type="project" value="UniProtKB-UniRule"/>
</dbReference>
<dbReference type="Gene3D" id="3.10.430.100">
    <property type="entry name" value="Ribosomal protein L9, C-terminal domain"/>
    <property type="match status" value="1"/>
</dbReference>
<accession>A0A1D8GI21</accession>
<dbReference type="InterPro" id="IPR020070">
    <property type="entry name" value="Ribosomal_bL9_N"/>
</dbReference>
<evidence type="ECO:0000259" key="10">
    <source>
        <dbReference type="Pfam" id="PF01281"/>
    </source>
</evidence>
<dbReference type="InterPro" id="IPR020594">
    <property type="entry name" value="Ribosomal_bL9_bac/chp"/>
</dbReference>
<dbReference type="FunFam" id="3.10.430.100:FF:000002">
    <property type="entry name" value="50S ribosomal protein L9"/>
    <property type="match status" value="1"/>
</dbReference>
<evidence type="ECO:0000313" key="13">
    <source>
        <dbReference type="Proteomes" id="UP000095743"/>
    </source>
</evidence>
<keyword evidence="3 8" id="KW-0699">rRNA-binding</keyword>
<dbReference type="STRING" id="1424294.Gferi_13680"/>
<dbReference type="AlphaFoldDB" id="A0A1D8GI21"/>
<evidence type="ECO:0000256" key="5">
    <source>
        <dbReference type="ARBA" id="ARBA00022980"/>
    </source>
</evidence>
<dbReference type="HAMAP" id="MF_00503">
    <property type="entry name" value="Ribosomal_bL9"/>
    <property type="match status" value="1"/>
</dbReference>
<sequence length="148" mass="16204">MKVILLKDVKGIGKAGEIINASDGHARNYLIPRGLAKEATEGGIKVLEKQKAAEARKKQEELQEAKVLAEKLSSLIVSLKGKAGEGGRLFGSITSKDIAEGLEKQHKIKMDKRKIQMDNPIRELGASFVEIKVYPEVIAKMKVEIVAE</sequence>
<dbReference type="EMBL" id="CP017269">
    <property type="protein sequence ID" value="AOT70530.1"/>
    <property type="molecule type" value="Genomic_DNA"/>
</dbReference>
<dbReference type="FunFam" id="3.40.5.10:FF:000002">
    <property type="entry name" value="50S ribosomal protein L9"/>
    <property type="match status" value="1"/>
</dbReference>
<keyword evidence="9" id="KW-0175">Coiled coil</keyword>
<dbReference type="GO" id="GO:0005840">
    <property type="term" value="C:ribosome"/>
    <property type="evidence" value="ECO:0007669"/>
    <property type="project" value="UniProtKB-KW"/>
</dbReference>
<dbReference type="KEGG" id="gfe:Gferi_13680"/>
<feature type="coiled-coil region" evidence="9">
    <location>
        <begin position="44"/>
        <end position="75"/>
    </location>
</feature>
<dbReference type="Pfam" id="PF03948">
    <property type="entry name" value="Ribosomal_L9_C"/>
    <property type="match status" value="1"/>
</dbReference>
<dbReference type="InterPro" id="IPR036935">
    <property type="entry name" value="Ribosomal_bL9_N_sf"/>
</dbReference>
<dbReference type="GO" id="GO:1990904">
    <property type="term" value="C:ribonucleoprotein complex"/>
    <property type="evidence" value="ECO:0007669"/>
    <property type="project" value="UniProtKB-KW"/>
</dbReference>
<dbReference type="InterPro" id="IPR000244">
    <property type="entry name" value="Ribosomal_bL9"/>
</dbReference>